<feature type="compositionally biased region" description="Basic and acidic residues" evidence="7">
    <location>
        <begin position="194"/>
        <end position="205"/>
    </location>
</feature>
<keyword evidence="3" id="KW-0540">Nuclease</keyword>
<dbReference type="Gene3D" id="3.30.420.10">
    <property type="entry name" value="Ribonuclease H-like superfamily/Ribonuclease H"/>
    <property type="match status" value="1"/>
</dbReference>
<feature type="compositionally biased region" description="Low complexity" evidence="7">
    <location>
        <begin position="23"/>
        <end position="32"/>
    </location>
</feature>
<dbReference type="InterPro" id="IPR041373">
    <property type="entry name" value="RT_RNaseH"/>
</dbReference>
<dbReference type="Pfam" id="PF13456">
    <property type="entry name" value="RVT_3"/>
    <property type="match status" value="1"/>
</dbReference>
<evidence type="ECO:0000256" key="5">
    <source>
        <dbReference type="ARBA" id="ARBA00022801"/>
    </source>
</evidence>
<dbReference type="GO" id="GO:0004523">
    <property type="term" value="F:RNA-DNA hybrid ribonuclease activity"/>
    <property type="evidence" value="ECO:0007669"/>
    <property type="project" value="InterPro"/>
</dbReference>
<dbReference type="SUPFAM" id="SSF53098">
    <property type="entry name" value="Ribonuclease H-like"/>
    <property type="match status" value="1"/>
</dbReference>
<proteinExistence type="predicted"/>
<organism evidence="9 10">
    <name type="scientific">Punica granatum</name>
    <name type="common">Pomegranate</name>
    <dbReference type="NCBI Taxonomy" id="22663"/>
    <lineage>
        <taxon>Eukaryota</taxon>
        <taxon>Viridiplantae</taxon>
        <taxon>Streptophyta</taxon>
        <taxon>Embryophyta</taxon>
        <taxon>Tracheophyta</taxon>
        <taxon>Spermatophyta</taxon>
        <taxon>Magnoliopsida</taxon>
        <taxon>eudicotyledons</taxon>
        <taxon>Gunneridae</taxon>
        <taxon>Pentapetalae</taxon>
        <taxon>rosids</taxon>
        <taxon>malvids</taxon>
        <taxon>Myrtales</taxon>
        <taxon>Lythraceae</taxon>
        <taxon>Punica</taxon>
    </lineage>
</organism>
<evidence type="ECO:0000259" key="8">
    <source>
        <dbReference type="PROSITE" id="PS50879"/>
    </source>
</evidence>
<keyword evidence="2" id="KW-0548">Nucleotidyltransferase</keyword>
<keyword evidence="10" id="KW-1185">Reference proteome</keyword>
<protein>
    <recommendedName>
        <fullName evidence="8">RNase H type-1 domain-containing protein</fullName>
    </recommendedName>
</protein>
<dbReference type="InterPro" id="IPR002156">
    <property type="entry name" value="RNaseH_domain"/>
</dbReference>
<dbReference type="GO" id="GO:0003964">
    <property type="term" value="F:RNA-directed DNA polymerase activity"/>
    <property type="evidence" value="ECO:0007669"/>
    <property type="project" value="UniProtKB-KW"/>
</dbReference>
<feature type="compositionally biased region" description="Basic and acidic residues" evidence="7">
    <location>
        <begin position="8"/>
        <end position="22"/>
    </location>
</feature>
<gene>
    <name evidence="9" type="ORF">CRG98_014423</name>
</gene>
<evidence type="ECO:0000256" key="6">
    <source>
        <dbReference type="ARBA" id="ARBA00022918"/>
    </source>
</evidence>
<sequence length="944" mass="105625">MDLGIKLGRMEDPANKGEESSKKAPATPSSSSGRRAKEAPGVENSSTGATEPRFAGSTGRRCTEPTPQAILAAIQPISPSPNFDPSIQDQSKRCEYHQGAPGHTLDNCWRLRDEIQRRIDSNRLTFNAIRPPNVQANPLPDHRPNSGPSINMISVCVSERDEEAQRSPPPFVINYTPEELTDKGKAPAVGDGATPERSHFPSKKVTEEEAEAFMKIVKASEYKVLTAAQVPKETPPNRIEETIGSIFSNTISFSDDELPSEGWSHSRALHIVCKCNNYIIGRVMIDNGSALNVCPVTTLKQMNIIEARKGNHLHCLAAYYGRLNRGTPVPPLSRFFPGPSRIIGGTLDGPSSDSDDTSATPSAVYAVTEEIPSGVHVCLAHENEKLDNWTSVPRYSVVIADSLRRLEDRRLTSLEPTEEINVGTQEDPRILKIGTSLDPTQRVRMIDFLTMYQEVFAWSYADMPGLDPSIVKHFLPLDTKKFPPKRQQLRRQRASLLLRIKEEVVKQINAGFLEVCNNSEWVANIVPVEKKDGRVRVCADYRDLNKASPKDNFPLPHIDILEEESTHTEHAIYYLSKKFTDGESNYPEIEKMCCALVWVMQRLRQYTLYHTVRLLSKADPLKYLLDSPSSTRNLAKWRCQLTEYDIEYVSRTSVKGQAIADHFAEFPIEDHTPINPDFPDEGILRVDDEGEEPGWKMYFDGAVNSMGSGIGAVLISSDGHHYPVAAKIDLPCTNNVAEYKACILGLQAAIDFKVKELEVFGDSMLTIFQTLGQWKTKDAKLVPYHEYLEKLTENFEDISFTYTPRMTNQFADALATLASMVSITRENLIEPLEIEIAEGPAHCNAIEASEAKPWIPDDPSCQHPILVHRLPTRGFPTEARDTIHRPLGNQRQICGHGVMSNRRRAGSLRKAKESFRKNRRTRNPENNGASTVALFITESPKHRK</sequence>
<keyword evidence="6" id="KW-0695">RNA-directed DNA polymerase</keyword>
<name>A0A2I0K9I1_PUNGR</name>
<feature type="non-terminal residue" evidence="9">
    <location>
        <position position="944"/>
    </location>
</feature>
<dbReference type="Gene3D" id="3.10.10.10">
    <property type="entry name" value="HIV Type 1 Reverse Transcriptase, subunit A, domain 1"/>
    <property type="match status" value="1"/>
</dbReference>
<dbReference type="AlphaFoldDB" id="A0A2I0K9I1"/>
<dbReference type="InterPro" id="IPR012337">
    <property type="entry name" value="RNaseH-like_sf"/>
</dbReference>
<keyword evidence="4" id="KW-0255">Endonuclease</keyword>
<dbReference type="Proteomes" id="UP000233551">
    <property type="component" value="Unassembled WGS sequence"/>
</dbReference>
<evidence type="ECO:0000313" key="9">
    <source>
        <dbReference type="EMBL" id="PKI65184.1"/>
    </source>
</evidence>
<dbReference type="InterPro" id="IPR043502">
    <property type="entry name" value="DNA/RNA_pol_sf"/>
</dbReference>
<dbReference type="CDD" id="cd09279">
    <property type="entry name" value="RNase_HI_like"/>
    <property type="match status" value="1"/>
</dbReference>
<dbReference type="GO" id="GO:0003676">
    <property type="term" value="F:nucleic acid binding"/>
    <property type="evidence" value="ECO:0007669"/>
    <property type="project" value="InterPro"/>
</dbReference>
<dbReference type="Pfam" id="PF17917">
    <property type="entry name" value="RT_RNaseH"/>
    <property type="match status" value="1"/>
</dbReference>
<dbReference type="PROSITE" id="PS50879">
    <property type="entry name" value="RNASE_H_1"/>
    <property type="match status" value="1"/>
</dbReference>
<feature type="domain" description="RNase H type-1" evidence="8">
    <location>
        <begin position="691"/>
        <end position="823"/>
    </location>
</feature>
<dbReference type="STRING" id="22663.A0A2I0K9I1"/>
<feature type="region of interest" description="Disordered" evidence="7">
    <location>
        <begin position="1"/>
        <end position="63"/>
    </location>
</feature>
<comment type="caution">
    <text evidence="9">The sequence shown here is derived from an EMBL/GenBank/DDBJ whole genome shotgun (WGS) entry which is preliminary data.</text>
</comment>
<dbReference type="PANTHER" id="PTHR48475:SF1">
    <property type="entry name" value="RNASE H TYPE-1 DOMAIN-CONTAINING PROTEIN"/>
    <property type="match status" value="1"/>
</dbReference>
<keyword evidence="1" id="KW-0808">Transferase</keyword>
<accession>A0A2I0K9I1</accession>
<evidence type="ECO:0000313" key="10">
    <source>
        <dbReference type="Proteomes" id="UP000233551"/>
    </source>
</evidence>
<dbReference type="InterPro" id="IPR036397">
    <property type="entry name" value="RNaseH_sf"/>
</dbReference>
<reference evidence="9 10" key="1">
    <citation type="submission" date="2017-11" db="EMBL/GenBank/DDBJ databases">
        <title>De-novo sequencing of pomegranate (Punica granatum L.) genome.</title>
        <authorList>
            <person name="Akparov Z."/>
            <person name="Amiraslanov A."/>
            <person name="Hajiyeva S."/>
            <person name="Abbasov M."/>
            <person name="Kaur K."/>
            <person name="Hamwieh A."/>
            <person name="Solovyev V."/>
            <person name="Salamov A."/>
            <person name="Braich B."/>
            <person name="Kosarev P."/>
            <person name="Mahmoud A."/>
            <person name="Hajiyev E."/>
            <person name="Babayeva S."/>
            <person name="Izzatullayeva V."/>
            <person name="Mammadov A."/>
            <person name="Mammadov A."/>
            <person name="Sharifova S."/>
            <person name="Ojaghi J."/>
            <person name="Eynullazada K."/>
            <person name="Bayramov B."/>
            <person name="Abdulazimova A."/>
            <person name="Shahmuradov I."/>
        </authorList>
    </citation>
    <scope>NUCLEOTIDE SEQUENCE [LARGE SCALE GENOMIC DNA]</scope>
    <source>
        <strain evidence="10">cv. AG2017</strain>
        <tissue evidence="9">Leaf</tissue>
    </source>
</reference>
<dbReference type="SUPFAM" id="SSF56672">
    <property type="entry name" value="DNA/RNA polymerases"/>
    <property type="match status" value="1"/>
</dbReference>
<evidence type="ECO:0000256" key="1">
    <source>
        <dbReference type="ARBA" id="ARBA00022679"/>
    </source>
</evidence>
<dbReference type="EMBL" id="PGOL01000767">
    <property type="protein sequence ID" value="PKI65184.1"/>
    <property type="molecule type" value="Genomic_DNA"/>
</dbReference>
<feature type="region of interest" description="Disordered" evidence="7">
    <location>
        <begin position="185"/>
        <end position="205"/>
    </location>
</feature>
<evidence type="ECO:0000256" key="4">
    <source>
        <dbReference type="ARBA" id="ARBA00022759"/>
    </source>
</evidence>
<feature type="region of interest" description="Disordered" evidence="7">
    <location>
        <begin position="902"/>
        <end position="930"/>
    </location>
</feature>
<evidence type="ECO:0000256" key="3">
    <source>
        <dbReference type="ARBA" id="ARBA00022722"/>
    </source>
</evidence>
<dbReference type="PANTHER" id="PTHR48475">
    <property type="entry name" value="RIBONUCLEASE H"/>
    <property type="match status" value="1"/>
</dbReference>
<keyword evidence="5" id="KW-0378">Hydrolase</keyword>
<evidence type="ECO:0000256" key="2">
    <source>
        <dbReference type="ARBA" id="ARBA00022695"/>
    </source>
</evidence>
<evidence type="ECO:0000256" key="7">
    <source>
        <dbReference type="SAM" id="MobiDB-lite"/>
    </source>
</evidence>